<evidence type="ECO:0000256" key="4">
    <source>
        <dbReference type="ARBA" id="ARBA00023224"/>
    </source>
</evidence>
<name>A0A1Q2YEK2_9ASCO</name>
<evidence type="ECO:0000313" key="8">
    <source>
        <dbReference type="EMBL" id="GAV27813.1"/>
    </source>
</evidence>
<dbReference type="FunFam" id="3.40.50.300:FF:000692">
    <property type="entry name" value="Guanine nucleotide-binding protein subunit alpha"/>
    <property type="match status" value="1"/>
</dbReference>
<dbReference type="SUPFAM" id="SSF52540">
    <property type="entry name" value="P-loop containing nucleoside triphosphate hydrolases"/>
    <property type="match status" value="1"/>
</dbReference>
<dbReference type="GO" id="GO:0001664">
    <property type="term" value="F:G protein-coupled receptor binding"/>
    <property type="evidence" value="ECO:0007669"/>
    <property type="project" value="TreeGrafter"/>
</dbReference>
<dbReference type="GO" id="GO:0005525">
    <property type="term" value="F:GTP binding"/>
    <property type="evidence" value="ECO:0007669"/>
    <property type="project" value="UniProtKB-KW"/>
</dbReference>
<feature type="binding site" evidence="6">
    <location>
        <position position="163"/>
    </location>
    <ligand>
        <name>Mg(2+)</name>
        <dbReference type="ChEBI" id="CHEBI:18420"/>
    </ligand>
</feature>
<dbReference type="GO" id="GO:0046872">
    <property type="term" value="F:metal ion binding"/>
    <property type="evidence" value="ECO:0007669"/>
    <property type="project" value="UniProtKB-KW"/>
</dbReference>
<keyword evidence="3 5" id="KW-0342">GTP-binding</keyword>
<sequence>MGICGSKESPVPVQRKSQTVAVVRKNTSDDTTDTSGKGTNRDVVSSSAGSQEQTGIGAGATSLAQSDSHTKSQVQAPTTPTQTQTPTPTAAPATTPQTQPQTQTPAQGQSQQRQPSNSSSKVKTKQTLQTVNENVESKNTKSLTKPKTQAKVLLLGAGESGKSTILKQIKIIHQNGFTESGEVYPLAVQAAQPSKFELGALRNAGHGHQQHQARLRNCQGNDSPQQPP</sequence>
<evidence type="ECO:0000256" key="2">
    <source>
        <dbReference type="ARBA" id="ARBA00022741"/>
    </source>
</evidence>
<comment type="caution">
    <text evidence="8">The sequence shown here is derived from an EMBL/GenBank/DDBJ whole genome shotgun (WGS) entry which is preliminary data.</text>
</comment>
<feature type="compositionally biased region" description="Polar residues" evidence="7">
    <location>
        <begin position="218"/>
        <end position="228"/>
    </location>
</feature>
<gene>
    <name evidence="8" type="ORF">PMKS-001281</name>
</gene>
<evidence type="ECO:0000256" key="3">
    <source>
        <dbReference type="ARBA" id="ARBA00023134"/>
    </source>
</evidence>
<proteinExistence type="predicted"/>
<feature type="compositionally biased region" description="Polar residues" evidence="7">
    <location>
        <begin position="116"/>
        <end position="134"/>
    </location>
</feature>
<reference evidence="8 9" key="1">
    <citation type="submission" date="2016-08" db="EMBL/GenBank/DDBJ databases">
        <title>Whole genome shotgun sequence of Pichia membranifaciens KS47-1.</title>
        <authorList>
            <person name="Konishi M."/>
            <person name="Ishida M."/>
            <person name="Arakawa T."/>
            <person name="Kato Y."/>
            <person name="Horiuchi J."/>
        </authorList>
    </citation>
    <scope>NUCLEOTIDE SEQUENCE [LARGE SCALE GENOMIC DNA]</scope>
    <source>
        <strain evidence="8 9">KS47-1</strain>
    </source>
</reference>
<feature type="region of interest" description="Disordered" evidence="7">
    <location>
        <begin position="1"/>
        <end position="146"/>
    </location>
</feature>
<dbReference type="EMBL" id="BDGI01000046">
    <property type="protein sequence ID" value="GAV27813.1"/>
    <property type="molecule type" value="Genomic_DNA"/>
</dbReference>
<dbReference type="PANTHER" id="PTHR10218:SF302">
    <property type="entry name" value="GUANINE NUCLEOTIDE-BINDING PROTEIN ALPHA-5 SUBUNIT"/>
    <property type="match status" value="1"/>
</dbReference>
<organism evidence="8 9">
    <name type="scientific">Pichia membranifaciens</name>
    <dbReference type="NCBI Taxonomy" id="4926"/>
    <lineage>
        <taxon>Eukaryota</taxon>
        <taxon>Fungi</taxon>
        <taxon>Dikarya</taxon>
        <taxon>Ascomycota</taxon>
        <taxon>Saccharomycotina</taxon>
        <taxon>Pichiomycetes</taxon>
        <taxon>Pichiales</taxon>
        <taxon>Pichiaceae</taxon>
        <taxon>Pichia</taxon>
    </lineage>
</organism>
<feature type="region of interest" description="Disordered" evidence="7">
    <location>
        <begin position="203"/>
        <end position="228"/>
    </location>
</feature>
<dbReference type="Pfam" id="PF00503">
    <property type="entry name" value="G-alpha"/>
    <property type="match status" value="1"/>
</dbReference>
<evidence type="ECO:0000256" key="5">
    <source>
        <dbReference type="PIRSR" id="PIRSR601019-1"/>
    </source>
</evidence>
<keyword evidence="2 5" id="KW-0547">Nucleotide-binding</keyword>
<keyword evidence="9" id="KW-1185">Reference proteome</keyword>
<dbReference type="GO" id="GO:0005737">
    <property type="term" value="C:cytoplasm"/>
    <property type="evidence" value="ECO:0007669"/>
    <property type="project" value="TreeGrafter"/>
</dbReference>
<feature type="compositionally biased region" description="Polar residues" evidence="7">
    <location>
        <begin position="62"/>
        <end position="74"/>
    </location>
</feature>
<protein>
    <submittedName>
        <fullName evidence="8">Uncharacterized protein</fullName>
    </submittedName>
</protein>
<feature type="compositionally biased region" description="Low complexity" evidence="7">
    <location>
        <begin position="75"/>
        <end position="115"/>
    </location>
</feature>
<accession>A0A1Q2YEK2</accession>
<dbReference type="GO" id="GO:0007188">
    <property type="term" value="P:adenylate cyclase-modulating G protein-coupled receptor signaling pathway"/>
    <property type="evidence" value="ECO:0007669"/>
    <property type="project" value="TreeGrafter"/>
</dbReference>
<keyword evidence="4" id="KW-0807">Transducer</keyword>
<keyword evidence="6" id="KW-0460">Magnesium</keyword>
<dbReference type="Gene3D" id="3.40.50.300">
    <property type="entry name" value="P-loop containing nucleotide triphosphate hydrolases"/>
    <property type="match status" value="1"/>
</dbReference>
<dbReference type="InterPro" id="IPR027417">
    <property type="entry name" value="P-loop_NTPase"/>
</dbReference>
<keyword evidence="1 6" id="KW-0479">Metal-binding</keyword>
<dbReference type="InterPro" id="IPR001019">
    <property type="entry name" value="Gprotein_alpha_su"/>
</dbReference>
<feature type="binding site" evidence="5">
    <location>
        <begin position="159"/>
        <end position="164"/>
    </location>
    <ligand>
        <name>GTP</name>
        <dbReference type="ChEBI" id="CHEBI:37565"/>
    </ligand>
</feature>
<dbReference type="GO" id="GO:0003924">
    <property type="term" value="F:GTPase activity"/>
    <property type="evidence" value="ECO:0007669"/>
    <property type="project" value="InterPro"/>
</dbReference>
<dbReference type="OrthoDB" id="5817230at2759"/>
<evidence type="ECO:0000256" key="6">
    <source>
        <dbReference type="PIRSR" id="PIRSR601019-2"/>
    </source>
</evidence>
<dbReference type="GO" id="GO:0005834">
    <property type="term" value="C:heterotrimeric G-protein complex"/>
    <property type="evidence" value="ECO:0007669"/>
    <property type="project" value="TreeGrafter"/>
</dbReference>
<dbReference type="AlphaFoldDB" id="A0A1Q2YEK2"/>
<feature type="compositionally biased region" description="Polar residues" evidence="7">
    <location>
        <begin position="42"/>
        <end position="54"/>
    </location>
</feature>
<dbReference type="GO" id="GO:0031683">
    <property type="term" value="F:G-protein beta/gamma-subunit complex binding"/>
    <property type="evidence" value="ECO:0007669"/>
    <property type="project" value="InterPro"/>
</dbReference>
<evidence type="ECO:0000313" key="9">
    <source>
        <dbReference type="Proteomes" id="UP000186136"/>
    </source>
</evidence>
<dbReference type="Proteomes" id="UP000186136">
    <property type="component" value="Unassembled WGS sequence"/>
</dbReference>
<dbReference type="PANTHER" id="PTHR10218">
    <property type="entry name" value="GTP-BINDING PROTEIN ALPHA SUBUNIT"/>
    <property type="match status" value="1"/>
</dbReference>
<evidence type="ECO:0000256" key="7">
    <source>
        <dbReference type="SAM" id="MobiDB-lite"/>
    </source>
</evidence>
<evidence type="ECO:0000256" key="1">
    <source>
        <dbReference type="ARBA" id="ARBA00022723"/>
    </source>
</evidence>